<keyword evidence="12" id="KW-1185">Reference proteome</keyword>
<dbReference type="InterPro" id="IPR003010">
    <property type="entry name" value="C-N_Hydrolase"/>
</dbReference>
<proteinExistence type="inferred from homology"/>
<dbReference type="PANTHER" id="PTHR38686">
    <property type="entry name" value="APOLIPOPROTEIN N-ACYLTRANSFERASE"/>
    <property type="match status" value="1"/>
</dbReference>
<keyword evidence="4 9" id="KW-0808">Transferase</keyword>
<feature type="transmembrane region" description="Helical" evidence="9">
    <location>
        <begin position="214"/>
        <end position="236"/>
    </location>
</feature>
<dbReference type="PROSITE" id="PS50263">
    <property type="entry name" value="CN_HYDROLASE"/>
    <property type="match status" value="1"/>
</dbReference>
<dbReference type="UniPathway" id="UPA00666"/>
<evidence type="ECO:0000256" key="4">
    <source>
        <dbReference type="ARBA" id="ARBA00022679"/>
    </source>
</evidence>
<dbReference type="HAMAP" id="MF_01148">
    <property type="entry name" value="Lnt"/>
    <property type="match status" value="1"/>
</dbReference>
<feature type="transmembrane region" description="Helical" evidence="9">
    <location>
        <begin position="82"/>
        <end position="102"/>
    </location>
</feature>
<dbReference type="InterPro" id="IPR045378">
    <property type="entry name" value="LNT_N"/>
</dbReference>
<dbReference type="Gene3D" id="3.60.110.10">
    <property type="entry name" value="Carbon-nitrogen hydrolase"/>
    <property type="match status" value="1"/>
</dbReference>
<evidence type="ECO:0000256" key="3">
    <source>
        <dbReference type="ARBA" id="ARBA00022475"/>
    </source>
</evidence>
<comment type="pathway">
    <text evidence="9">Protein modification; lipoprotein biosynthesis (N-acyl transfer).</text>
</comment>
<dbReference type="InterPro" id="IPR036526">
    <property type="entry name" value="C-N_Hydrolase_sf"/>
</dbReference>
<keyword evidence="8 9" id="KW-0012">Acyltransferase</keyword>
<keyword evidence="6 9" id="KW-1133">Transmembrane helix</keyword>
<comment type="similarity">
    <text evidence="2 9">Belongs to the CN hydrolase family. Apolipoprotein N-acyltransferase subfamily.</text>
</comment>
<keyword evidence="5 9" id="KW-0812">Transmembrane</keyword>
<reference evidence="11 12" key="1">
    <citation type="submission" date="2015-10" db="EMBL/GenBank/DDBJ databases">
        <title>Draft genome of Bosea thiooxidans.</title>
        <authorList>
            <person name="Wang X."/>
        </authorList>
    </citation>
    <scope>NUCLEOTIDE SEQUENCE [LARGE SCALE GENOMIC DNA]</scope>
    <source>
        <strain evidence="11 12">CGMCC 9174</strain>
    </source>
</reference>
<dbReference type="PANTHER" id="PTHR38686:SF1">
    <property type="entry name" value="APOLIPOPROTEIN N-ACYLTRANSFERASE"/>
    <property type="match status" value="1"/>
</dbReference>
<feature type="transmembrane region" description="Helical" evidence="9">
    <location>
        <begin position="108"/>
        <end position="133"/>
    </location>
</feature>
<dbReference type="Pfam" id="PF20154">
    <property type="entry name" value="LNT_N"/>
    <property type="match status" value="1"/>
</dbReference>
<dbReference type="GO" id="GO:0005886">
    <property type="term" value="C:plasma membrane"/>
    <property type="evidence" value="ECO:0007669"/>
    <property type="project" value="UniProtKB-SubCell"/>
</dbReference>
<dbReference type="Proteomes" id="UP000051562">
    <property type="component" value="Unassembled WGS sequence"/>
</dbReference>
<dbReference type="GO" id="GO:0042158">
    <property type="term" value="P:lipoprotein biosynthetic process"/>
    <property type="evidence" value="ECO:0007669"/>
    <property type="project" value="UniProtKB-UniRule"/>
</dbReference>
<comment type="caution">
    <text evidence="11">The sequence shown here is derived from an EMBL/GenBank/DDBJ whole genome shotgun (WGS) entry which is preliminary data.</text>
</comment>
<dbReference type="InterPro" id="IPR004563">
    <property type="entry name" value="Apolipo_AcylTrfase"/>
</dbReference>
<comment type="subcellular location">
    <subcellularLocation>
        <location evidence="1 9">Cell membrane</location>
        <topology evidence="1 9">Multi-pass membrane protein</topology>
    </subcellularLocation>
</comment>
<feature type="transmembrane region" description="Helical" evidence="9">
    <location>
        <begin position="515"/>
        <end position="534"/>
    </location>
</feature>
<feature type="transmembrane region" description="Helical" evidence="9">
    <location>
        <begin position="52"/>
        <end position="70"/>
    </location>
</feature>
<dbReference type="EMBL" id="LMAR01000075">
    <property type="protein sequence ID" value="KQK28374.1"/>
    <property type="molecule type" value="Genomic_DNA"/>
</dbReference>
<sequence length="540" mass="57157">MRRDGDGARLMRLAALAEAVILAWGWRKRLIALVAGASGALALPPLDLWPLIIIPMTVAVWLVDGAVGTGRGSRFRAAFAAGWWWGFGFFLAGLWWLGAAFLVEADKFAWAMPLGVVVLPAFLALFPALAFGAARLAWPQGAGRILVLAAALAASEWLRGHVLTGFPWNVYGMMLAGEIHLAQFASLAGLYGLTLLAVAIGAAPAVLGTAKTRAGIWTAPLLALATLAGLFAFGLWRVPAGPSPVVAGVALRLMQPNLPQDAKFNGRNGEAILNRYLELSDRATSPTTPGLQRVTHLIWPESAFPFLLGREPRALARIAAVLPPDVTLITGAARAGETLPGESRPPIYNAIQVVNDEGVIVASYDKVHLVPFGEYLPPFLERLIRSVGLSEFVSIPGGFAAGRARLPLAIKGLPGAAPLICYEAVFPGEVAVRGPRAGFFLNLTNDGWFGQTSGPYQHFAQARLRSVEEGLPLVRVANTGISAVVDAYGRTVASLPLGVEGVLDAALPRPGPTTFYAWAGDLVFAGMLLVFLAISRLRAA</sequence>
<evidence type="ECO:0000256" key="1">
    <source>
        <dbReference type="ARBA" id="ARBA00004651"/>
    </source>
</evidence>
<name>A0A0Q3PF38_9HYPH</name>
<feature type="domain" description="CN hydrolase" evidence="10">
    <location>
        <begin position="254"/>
        <end position="509"/>
    </location>
</feature>
<evidence type="ECO:0000256" key="8">
    <source>
        <dbReference type="ARBA" id="ARBA00023315"/>
    </source>
</evidence>
<keyword evidence="3 9" id="KW-1003">Cell membrane</keyword>
<evidence type="ECO:0000313" key="12">
    <source>
        <dbReference type="Proteomes" id="UP000051562"/>
    </source>
</evidence>
<comment type="catalytic activity">
    <reaction evidence="9">
        <text>N-terminal S-1,2-diacyl-sn-glyceryl-L-cysteinyl-[lipoprotein] + a glycerophospholipid = N-acyl-S-1,2-diacyl-sn-glyceryl-L-cysteinyl-[lipoprotein] + a 2-acyl-sn-glycero-3-phospholipid + H(+)</text>
        <dbReference type="Rhea" id="RHEA:48228"/>
        <dbReference type="Rhea" id="RHEA-COMP:14681"/>
        <dbReference type="Rhea" id="RHEA-COMP:14684"/>
        <dbReference type="ChEBI" id="CHEBI:15378"/>
        <dbReference type="ChEBI" id="CHEBI:136912"/>
        <dbReference type="ChEBI" id="CHEBI:140656"/>
        <dbReference type="ChEBI" id="CHEBI:140657"/>
        <dbReference type="ChEBI" id="CHEBI:140660"/>
        <dbReference type="EC" id="2.3.1.269"/>
    </reaction>
</comment>
<organism evidence="11 12">
    <name type="scientific">Bosea thiooxidans</name>
    <dbReference type="NCBI Taxonomy" id="53254"/>
    <lineage>
        <taxon>Bacteria</taxon>
        <taxon>Pseudomonadati</taxon>
        <taxon>Pseudomonadota</taxon>
        <taxon>Alphaproteobacteria</taxon>
        <taxon>Hyphomicrobiales</taxon>
        <taxon>Boseaceae</taxon>
        <taxon>Bosea</taxon>
    </lineage>
</organism>
<protein>
    <recommendedName>
        <fullName evidence="9">Apolipoprotein N-acyltransferase</fullName>
        <shortName evidence="9">ALP N-acyltransferase</shortName>
        <ecNumber evidence="9">2.3.1.269</ecNumber>
    </recommendedName>
</protein>
<comment type="function">
    <text evidence="9">Catalyzes the phospholipid dependent N-acylation of the N-terminal cysteine of apolipoprotein, the last step in lipoprotein maturation.</text>
</comment>
<dbReference type="AlphaFoldDB" id="A0A0Q3PF38"/>
<dbReference type="SUPFAM" id="SSF56317">
    <property type="entry name" value="Carbon-nitrogen hydrolase"/>
    <property type="match status" value="1"/>
</dbReference>
<feature type="transmembrane region" description="Helical" evidence="9">
    <location>
        <begin position="145"/>
        <end position="164"/>
    </location>
</feature>
<evidence type="ECO:0000313" key="11">
    <source>
        <dbReference type="EMBL" id="KQK28374.1"/>
    </source>
</evidence>
<feature type="transmembrane region" description="Helical" evidence="9">
    <location>
        <begin position="184"/>
        <end position="207"/>
    </location>
</feature>
<dbReference type="EC" id="2.3.1.269" evidence="9"/>
<keyword evidence="7 9" id="KW-0472">Membrane</keyword>
<dbReference type="Pfam" id="PF00795">
    <property type="entry name" value="CN_hydrolase"/>
    <property type="match status" value="1"/>
</dbReference>
<evidence type="ECO:0000256" key="9">
    <source>
        <dbReference type="HAMAP-Rule" id="MF_01148"/>
    </source>
</evidence>
<accession>A0A0Q3PF38</accession>
<gene>
    <name evidence="9" type="primary">lnt</name>
    <name evidence="11" type="ORF">ARD30_22270</name>
</gene>
<dbReference type="NCBIfam" id="TIGR00546">
    <property type="entry name" value="lnt"/>
    <property type="match status" value="1"/>
</dbReference>
<dbReference type="CDD" id="cd07571">
    <property type="entry name" value="ALP_N-acyl_transferase"/>
    <property type="match status" value="1"/>
</dbReference>
<evidence type="ECO:0000256" key="5">
    <source>
        <dbReference type="ARBA" id="ARBA00022692"/>
    </source>
</evidence>
<dbReference type="GO" id="GO:0016410">
    <property type="term" value="F:N-acyltransferase activity"/>
    <property type="evidence" value="ECO:0007669"/>
    <property type="project" value="UniProtKB-UniRule"/>
</dbReference>
<evidence type="ECO:0000256" key="7">
    <source>
        <dbReference type="ARBA" id="ARBA00023136"/>
    </source>
</evidence>
<evidence type="ECO:0000256" key="6">
    <source>
        <dbReference type="ARBA" id="ARBA00022989"/>
    </source>
</evidence>
<evidence type="ECO:0000259" key="10">
    <source>
        <dbReference type="PROSITE" id="PS50263"/>
    </source>
</evidence>
<evidence type="ECO:0000256" key="2">
    <source>
        <dbReference type="ARBA" id="ARBA00010065"/>
    </source>
</evidence>
<dbReference type="STRING" id="53254.SAMN05660750_04827"/>